<keyword evidence="1" id="KW-0472">Membrane</keyword>
<feature type="domain" description="FecR protein" evidence="2">
    <location>
        <begin position="121"/>
        <end position="210"/>
    </location>
</feature>
<reference evidence="4 5" key="1">
    <citation type="submission" date="2024-03" db="EMBL/GenBank/DDBJ databases">
        <title>Chitinophaga caseinilytica sp. nov., a casein hydrolysing bacterium isolated from forest soil.</title>
        <authorList>
            <person name="Lee D.S."/>
            <person name="Han D.M."/>
            <person name="Baek J.H."/>
            <person name="Choi D.G."/>
            <person name="Jeon J.H."/>
            <person name="Jeon C.O."/>
        </authorList>
    </citation>
    <scope>NUCLEOTIDE SEQUENCE [LARGE SCALE GENOMIC DNA]</scope>
    <source>
        <strain evidence="4 5">KACC 19118</strain>
    </source>
</reference>
<evidence type="ECO:0000256" key="1">
    <source>
        <dbReference type="SAM" id="Phobius"/>
    </source>
</evidence>
<protein>
    <submittedName>
        <fullName evidence="4">FecR domain-containing protein</fullName>
    </submittedName>
</protein>
<dbReference type="Pfam" id="PF04773">
    <property type="entry name" value="FecR"/>
    <property type="match status" value="1"/>
</dbReference>
<dbReference type="InterPro" id="IPR032508">
    <property type="entry name" value="FecR_C"/>
</dbReference>
<dbReference type="PIRSF" id="PIRSF018266">
    <property type="entry name" value="FecR"/>
    <property type="match status" value="1"/>
</dbReference>
<dbReference type="Pfam" id="PF16344">
    <property type="entry name" value="FecR_C"/>
    <property type="match status" value="1"/>
</dbReference>
<evidence type="ECO:0000259" key="2">
    <source>
        <dbReference type="Pfam" id="PF04773"/>
    </source>
</evidence>
<feature type="domain" description="Protein FecR C-terminal" evidence="3">
    <location>
        <begin position="255"/>
        <end position="320"/>
    </location>
</feature>
<keyword evidence="1" id="KW-0812">Transmembrane</keyword>
<accession>A0ABZ2Z879</accession>
<name>A0ABZ2Z879_9BACT</name>
<gene>
    <name evidence="4" type="ORF">WJU22_07410</name>
</gene>
<organism evidence="4 5">
    <name type="scientific">Chitinophaga caseinilytica</name>
    <dbReference type="NCBI Taxonomy" id="2267521"/>
    <lineage>
        <taxon>Bacteria</taxon>
        <taxon>Pseudomonadati</taxon>
        <taxon>Bacteroidota</taxon>
        <taxon>Chitinophagia</taxon>
        <taxon>Chitinophagales</taxon>
        <taxon>Chitinophagaceae</taxon>
        <taxon>Chitinophaga</taxon>
    </lineage>
</organism>
<dbReference type="Gene3D" id="2.60.120.1440">
    <property type="match status" value="1"/>
</dbReference>
<dbReference type="InterPro" id="IPR012373">
    <property type="entry name" value="Ferrdict_sens_TM"/>
</dbReference>
<dbReference type="PANTHER" id="PTHR30273">
    <property type="entry name" value="PERIPLASMIC SIGNAL SENSOR AND SIGMA FACTOR ACTIVATOR FECR-RELATED"/>
    <property type="match status" value="1"/>
</dbReference>
<evidence type="ECO:0000259" key="3">
    <source>
        <dbReference type="Pfam" id="PF16344"/>
    </source>
</evidence>
<sequence>MLSNEHMDTLIARDIEGTISGAEKQELAGWLQEDPSNQAYYDALKDTWHLAADAWNEMPEPDTAANWERFSQKIETAAPAPLKVAHRGRSKWLAAAGVAAIIATGITIFFNRSDKNVTLAATTEKQLFTLPDGSKVYLNRNSTLQYNERFAQNNRDITLQGEAFFDVAPNETHPFIVHAGASQTEVLGTSFGIKAYGEEPVRLNVVTGKVAFSNAHRKSDALVLTAGHAATVQADNDPKAETGTDPNFTSWKDDRLVFQHVPLSATFEAMEDYFGITIKVDDPSLANLDYMGTFDQPDVDSMFKVIAASTNVKIVEESKGVYSVRK</sequence>
<evidence type="ECO:0000313" key="5">
    <source>
        <dbReference type="Proteomes" id="UP001449657"/>
    </source>
</evidence>
<feature type="transmembrane region" description="Helical" evidence="1">
    <location>
        <begin position="92"/>
        <end position="110"/>
    </location>
</feature>
<proteinExistence type="predicted"/>
<evidence type="ECO:0000313" key="4">
    <source>
        <dbReference type="EMBL" id="WZN47999.1"/>
    </source>
</evidence>
<keyword evidence="5" id="KW-1185">Reference proteome</keyword>
<dbReference type="InterPro" id="IPR006860">
    <property type="entry name" value="FecR"/>
</dbReference>
<keyword evidence="1" id="KW-1133">Transmembrane helix</keyword>
<dbReference type="PANTHER" id="PTHR30273:SF2">
    <property type="entry name" value="PROTEIN FECR"/>
    <property type="match status" value="1"/>
</dbReference>
<dbReference type="RefSeq" id="WP_341842605.1">
    <property type="nucleotide sequence ID" value="NZ_CP149792.1"/>
</dbReference>
<dbReference type="Gene3D" id="3.55.50.30">
    <property type="match status" value="1"/>
</dbReference>
<dbReference type="Proteomes" id="UP001449657">
    <property type="component" value="Chromosome"/>
</dbReference>
<dbReference type="EMBL" id="CP150096">
    <property type="protein sequence ID" value="WZN47999.1"/>
    <property type="molecule type" value="Genomic_DNA"/>
</dbReference>